<dbReference type="Pfam" id="PF05014">
    <property type="entry name" value="Nuc_deoxyrib_tr"/>
    <property type="match status" value="1"/>
</dbReference>
<reference evidence="9" key="1">
    <citation type="journal article" date="2011" name="Nature">
        <title>A high-resolution map of human evolutionary constraint using 29 mammals.</title>
        <authorList>
            <person name="Lindblad-Toh K."/>
            <person name="Garber M."/>
            <person name="Zuk O."/>
            <person name="Lin M.F."/>
            <person name="Parker B.J."/>
            <person name="Washietl S."/>
            <person name="Kheradpour P."/>
            <person name="Ernst J."/>
            <person name="Jordan G."/>
            <person name="Mauceli E."/>
            <person name="Ward L.D."/>
            <person name="Lowe C.B."/>
            <person name="Holloway A.K."/>
            <person name="Clamp M."/>
            <person name="Gnerre S."/>
            <person name="Alfoldi J."/>
            <person name="Beal K."/>
            <person name="Chang J."/>
            <person name="Clawson H."/>
            <person name="Cuff J."/>
            <person name="Di Palma F."/>
            <person name="Fitzgerald S."/>
            <person name="Flicek P."/>
            <person name="Guttman M."/>
            <person name="Hubisz M.J."/>
            <person name="Jaffe D.B."/>
            <person name="Jungreis I."/>
            <person name="Kent W.J."/>
            <person name="Kostka D."/>
            <person name="Lara M."/>
            <person name="Martins A.L."/>
            <person name="Massingham T."/>
            <person name="Moltke I."/>
            <person name="Raney B.J."/>
            <person name="Rasmussen M.D."/>
            <person name="Robinson J."/>
            <person name="Stark A."/>
            <person name="Vilella A.J."/>
            <person name="Wen J."/>
            <person name="Xie X."/>
            <person name="Zody M.C."/>
            <person name="Baldwin J."/>
            <person name="Bloom T."/>
            <person name="Chin C.W."/>
            <person name="Heiman D."/>
            <person name="Nicol R."/>
            <person name="Nusbaum C."/>
            <person name="Young S."/>
            <person name="Wilkinson J."/>
            <person name="Worley K.C."/>
            <person name="Kovar C.L."/>
            <person name="Muzny D.M."/>
            <person name="Gibbs R.A."/>
            <person name="Cree A."/>
            <person name="Dihn H.H."/>
            <person name="Fowler G."/>
            <person name="Jhangiani S."/>
            <person name="Joshi V."/>
            <person name="Lee S."/>
            <person name="Lewis L.R."/>
            <person name="Nazareth L.V."/>
            <person name="Okwuonu G."/>
            <person name="Santibanez J."/>
            <person name="Warren W.C."/>
            <person name="Mardis E.R."/>
            <person name="Weinstock G.M."/>
            <person name="Wilson R.K."/>
            <person name="Delehaunty K."/>
            <person name="Dooling D."/>
            <person name="Fronik C."/>
            <person name="Fulton L."/>
            <person name="Fulton B."/>
            <person name="Graves T."/>
            <person name="Minx P."/>
            <person name="Sodergren E."/>
            <person name="Birney E."/>
            <person name="Margulies E.H."/>
            <person name="Herrero J."/>
            <person name="Green E.D."/>
            <person name="Haussler D."/>
            <person name="Siepel A."/>
            <person name="Goldman N."/>
            <person name="Pollard K.S."/>
            <person name="Pedersen J.S."/>
            <person name="Lander E.S."/>
            <person name="Kellis M."/>
        </authorList>
    </citation>
    <scope>NUCLEOTIDE SEQUENCE [LARGE SCALE GENOMIC DNA]</scope>
    <source>
        <strain evidence="9">2N</strain>
    </source>
</reference>
<dbReference type="STRING" id="10141.ENSCPOP00000021115"/>
<dbReference type="GeneTree" id="ENSGT00390000001216"/>
<dbReference type="AlphaFoldDB" id="H0WDP2"/>
<evidence type="ECO:0000256" key="7">
    <source>
        <dbReference type="HAMAP-Rule" id="MF_03036"/>
    </source>
</evidence>
<dbReference type="OMA" id="EVLSWHV"/>
<reference evidence="8" key="3">
    <citation type="submission" date="2025-09" db="UniProtKB">
        <authorList>
            <consortium name="Ensembl"/>
        </authorList>
    </citation>
    <scope>IDENTIFICATION</scope>
    <source>
        <strain evidence="8">2N</strain>
    </source>
</reference>
<dbReference type="InterPro" id="IPR028607">
    <property type="entry name" value="DNPH1"/>
</dbReference>
<keyword evidence="9" id="KW-1185">Reference proteome</keyword>
<proteinExistence type="inferred from homology"/>
<comment type="function">
    <text evidence="7">Catalyzes the cleavage of the N-glycosidic bond of deoxyribonucleoside 5'-monophosphates to yield deoxyribose 5-phosphate and a purine or pyrimidine base. Deoxyribonucleoside 5'-monophosphates containing purine bases are preferred to those containing pyrimidine bases.</text>
</comment>
<dbReference type="GO" id="GO:0005634">
    <property type="term" value="C:nucleus"/>
    <property type="evidence" value="ECO:0007669"/>
    <property type="project" value="UniProtKB-SubCell"/>
</dbReference>
<dbReference type="PANTHER" id="PTHR15364:SF0">
    <property type="entry name" value="2'-DEOXYNUCLEOSIDE 5'-PHOSPHATE N-HYDROLASE 1"/>
    <property type="match status" value="1"/>
</dbReference>
<dbReference type="InterPro" id="IPR007710">
    <property type="entry name" value="Nucleoside_deoxyribTrfase"/>
</dbReference>
<dbReference type="KEGG" id="cpoc:100715431"/>
<dbReference type="GO" id="GO:0070694">
    <property type="term" value="F:5-hydroxymethyl-dUMP N-hydrolase activity"/>
    <property type="evidence" value="ECO:0007669"/>
    <property type="project" value="Ensembl"/>
</dbReference>
<dbReference type="GeneID" id="100715431"/>
<evidence type="ECO:0000313" key="8">
    <source>
        <dbReference type="Ensembl" id="ENSCPOP00000021115.2"/>
    </source>
</evidence>
<comment type="similarity">
    <text evidence="7">Belongs to the 2'-deoxynucleoside 5'-phosphate N-hydrolase 1 family.</text>
</comment>
<dbReference type="InParanoid" id="H0WDP2"/>
<dbReference type="Bgee" id="ENSCPOG00000025216">
    <property type="expression patterns" value="Expressed in thyroid gland and 13 other cell types or tissues"/>
</dbReference>
<evidence type="ECO:0000313" key="9">
    <source>
        <dbReference type="Proteomes" id="UP000005447"/>
    </source>
</evidence>
<sequence length="172" mass="18748">MAAAGTGGDQERRGAQGRVLYFCGSIRGGRQDQALYARIVSRLRRFGVVLTEHVAAAELDEHGEEPPGMDRHIHDRDLAWLQQADAVVAEVTQPSLGVGYELGRAMALNKPVLCLFRPQSGRVLSAMIRGAADGSRFQVWDYDEGQLEALLDRYFEADTSEQGAAAGDQETS</sequence>
<dbReference type="PANTHER" id="PTHR15364">
    <property type="entry name" value="2'-DEOXYNUCLEOSIDE 5'-PHOSPHATE N-HYDROLASE 1"/>
    <property type="match status" value="1"/>
</dbReference>
<comment type="catalytic activity">
    <reaction evidence="7">
        <text>a pyrimidine 2'-deoxyribonucleoside 5'-phosphate + H2O = a pyrimidine nucleobase + 2-deoxy-D-ribose 5-phosphate</text>
        <dbReference type="Rhea" id="RHEA:57852"/>
        <dbReference type="ChEBI" id="CHEBI:15377"/>
        <dbReference type="ChEBI" id="CHEBI:26432"/>
        <dbReference type="ChEBI" id="CHEBI:62877"/>
        <dbReference type="ChEBI" id="CHEBI:142209"/>
    </reaction>
</comment>
<evidence type="ECO:0000256" key="3">
    <source>
        <dbReference type="ARBA" id="ARBA00023080"/>
    </source>
</evidence>
<protein>
    <recommendedName>
        <fullName evidence="7">2'-deoxynucleoside 5'-phosphate N-hydrolase 1</fullName>
        <ecNumber evidence="7">3.2.2.-</ecNumber>
    </recommendedName>
    <alternativeName>
        <fullName evidence="7">c-Myc-responsive protein RCL</fullName>
    </alternativeName>
</protein>
<dbReference type="OrthoDB" id="18087at2759"/>
<comment type="function">
    <text evidence="6">Part of a nucleotide salvage pathway that eliminates epigenetically modified 5-hydroxymethyl-dCMP (hmdCMP) in a two-step process entailing deamination to cytotoxic 5-hydroxymethyl-dUMP (hmdUMP), followed by its hydrolysis into 5-hydroxymethyluracil (hmU) and 2-deoxy-D-ribose 5-phosphate (deoxyribosephosphate). Catalyzes the second step in that pathway, the hydrolysis of the N-glycosidic bond in hmdUMP, degrading this cytotoxic nucleotide to avoid its genomic integration.</text>
</comment>
<keyword evidence="3 7" id="KW-0546">Nucleotide metabolism</keyword>
<comment type="subcellular location">
    <subcellularLocation>
        <location evidence="7">Cytoplasm</location>
    </subcellularLocation>
    <subcellularLocation>
        <location evidence="7">Nucleus</location>
    </subcellularLocation>
</comment>
<keyword evidence="2 7" id="KW-0378">Hydrolase</keyword>
<dbReference type="HAMAP" id="MF_03036">
    <property type="entry name" value="Nuc_phosphate_hydrolase"/>
    <property type="match status" value="1"/>
</dbReference>
<dbReference type="GO" id="GO:0030855">
    <property type="term" value="P:epithelial cell differentiation"/>
    <property type="evidence" value="ECO:0007669"/>
    <property type="project" value="Ensembl"/>
</dbReference>
<gene>
    <name evidence="7 8" type="primary">DNPH1</name>
    <name evidence="7" type="synonym">RCL</name>
</gene>
<evidence type="ECO:0000256" key="1">
    <source>
        <dbReference type="ARBA" id="ARBA00011407"/>
    </source>
</evidence>
<dbReference type="CTD" id="10591"/>
<dbReference type="FunFam" id="3.40.50.450:FF:000019">
    <property type="entry name" value="2'-deoxynucleoside 5'-phosphate N-hydrolase 1"/>
    <property type="match status" value="1"/>
</dbReference>
<dbReference type="eggNOG" id="ENOG502S2J2">
    <property type="taxonomic scope" value="Eukaryota"/>
</dbReference>
<dbReference type="GO" id="GO:0042803">
    <property type="term" value="F:protein homodimerization activity"/>
    <property type="evidence" value="ECO:0007669"/>
    <property type="project" value="UniProtKB-UniRule"/>
</dbReference>
<keyword evidence="7" id="KW-0539">Nucleus</keyword>
<dbReference type="GO" id="GO:0009159">
    <property type="term" value="P:deoxyribonucleoside monophosphate catabolic process"/>
    <property type="evidence" value="ECO:0007669"/>
    <property type="project" value="Ensembl"/>
</dbReference>
<comment type="catalytic activity">
    <reaction evidence="5">
        <text>5-hydroxymethyl-dUMP + H2O = 5-hydroxymethyluracil + 2-deoxy-D-ribose 5-phosphate</text>
        <dbReference type="Rhea" id="RHEA:77099"/>
        <dbReference type="ChEBI" id="CHEBI:15377"/>
        <dbReference type="ChEBI" id="CHEBI:16964"/>
        <dbReference type="ChEBI" id="CHEBI:62877"/>
        <dbReference type="ChEBI" id="CHEBI:90409"/>
    </reaction>
    <physiologicalReaction direction="left-to-right" evidence="5">
        <dbReference type="Rhea" id="RHEA:77100"/>
    </physiologicalReaction>
</comment>
<feature type="binding site" description="in other chain" evidence="7">
    <location>
        <position position="36"/>
    </location>
    <ligand>
        <name>substrate</name>
        <note>ligand shared between homodimeric partners</note>
    </ligand>
</feature>
<keyword evidence="7" id="KW-0963">Cytoplasm</keyword>
<dbReference type="RefSeq" id="XP_003473689.1">
    <property type="nucleotide sequence ID" value="XM_003473641.4"/>
</dbReference>
<dbReference type="VEuPathDB" id="HostDB:ENSCPOG00000025216"/>
<reference evidence="8" key="2">
    <citation type="submission" date="2025-08" db="UniProtKB">
        <authorList>
            <consortium name="Ensembl"/>
        </authorList>
    </citation>
    <scope>IDENTIFICATION</scope>
    <source>
        <strain evidence="8">2N</strain>
    </source>
</reference>
<dbReference type="Proteomes" id="UP000005447">
    <property type="component" value="Unassembled WGS sequence"/>
</dbReference>
<dbReference type="GO" id="GO:0005737">
    <property type="term" value="C:cytoplasm"/>
    <property type="evidence" value="ECO:0007669"/>
    <property type="project" value="UniProtKB-SubCell"/>
</dbReference>
<feature type="binding site" description="in other chain" evidence="7">
    <location>
        <position position="101"/>
    </location>
    <ligand>
        <name>substrate</name>
        <note>ligand shared between homodimeric partners</note>
    </ligand>
</feature>
<evidence type="ECO:0000256" key="5">
    <source>
        <dbReference type="ARBA" id="ARBA00047460"/>
    </source>
</evidence>
<keyword evidence="4 7" id="KW-0326">Glycosidase</keyword>
<dbReference type="GO" id="GO:0043174">
    <property type="term" value="P:nucleoside salvage"/>
    <property type="evidence" value="ECO:0007669"/>
    <property type="project" value="Ensembl"/>
</dbReference>
<evidence type="ECO:0000256" key="4">
    <source>
        <dbReference type="ARBA" id="ARBA00023295"/>
    </source>
</evidence>
<dbReference type="Gene3D" id="3.40.50.450">
    <property type="match status" value="1"/>
</dbReference>
<organism evidence="8 9">
    <name type="scientific">Cavia porcellus</name>
    <name type="common">Guinea pig</name>
    <dbReference type="NCBI Taxonomy" id="10141"/>
    <lineage>
        <taxon>Eukaryota</taxon>
        <taxon>Metazoa</taxon>
        <taxon>Chordata</taxon>
        <taxon>Craniata</taxon>
        <taxon>Vertebrata</taxon>
        <taxon>Euteleostomi</taxon>
        <taxon>Mammalia</taxon>
        <taxon>Eutheria</taxon>
        <taxon>Euarchontoglires</taxon>
        <taxon>Glires</taxon>
        <taxon>Rodentia</taxon>
        <taxon>Hystricomorpha</taxon>
        <taxon>Caviidae</taxon>
        <taxon>Cavia</taxon>
    </lineage>
</organism>
<feature type="binding site" evidence="7">
    <location>
        <begin position="125"/>
        <end position="127"/>
    </location>
    <ligand>
        <name>substrate</name>
        <note>ligand shared between homodimeric partners</note>
    </ligand>
</feature>
<dbReference type="EMBL" id="AAKN02021399">
    <property type="status" value="NOT_ANNOTATED_CDS"/>
    <property type="molecule type" value="Genomic_DNA"/>
</dbReference>
<dbReference type="SUPFAM" id="SSF52309">
    <property type="entry name" value="N-(deoxy)ribosyltransferase-like"/>
    <property type="match status" value="1"/>
</dbReference>
<dbReference type="HOGENOM" id="CLU_100069_0_0_1"/>
<name>H0WDP2_CAVPO</name>
<evidence type="ECO:0000256" key="6">
    <source>
        <dbReference type="ARBA" id="ARBA00057727"/>
    </source>
</evidence>
<accession>H0WDP2</accession>
<dbReference type="Ensembl" id="ENSCPOT00000020600.2">
    <property type="protein sequence ID" value="ENSCPOP00000021115.2"/>
    <property type="gene ID" value="ENSCPOG00000025216.2"/>
</dbReference>
<evidence type="ECO:0000256" key="2">
    <source>
        <dbReference type="ARBA" id="ARBA00022801"/>
    </source>
</evidence>
<feature type="binding site" description="in other chain" evidence="7">
    <location>
        <begin position="21"/>
        <end position="27"/>
    </location>
    <ligand>
        <name>substrate</name>
        <note>ligand shared between homodimeric partners</note>
    </ligand>
</feature>
<comment type="catalytic activity">
    <reaction evidence="7">
        <text>a purine 2'-deoxyribonucleoside 5'-phosphate + H2O = a purine nucleobase + 2-deoxy-D-ribose 5-phosphate</text>
        <dbReference type="Rhea" id="RHEA:51132"/>
        <dbReference type="ChEBI" id="CHEBI:15377"/>
        <dbReference type="ChEBI" id="CHEBI:26386"/>
        <dbReference type="ChEBI" id="CHEBI:62877"/>
        <dbReference type="ChEBI" id="CHEBI:142198"/>
    </reaction>
</comment>
<dbReference type="GO" id="GO:0006195">
    <property type="term" value="P:purine nucleotide catabolic process"/>
    <property type="evidence" value="ECO:0007669"/>
    <property type="project" value="UniProtKB-ARBA"/>
</dbReference>
<dbReference type="InterPro" id="IPR051239">
    <property type="entry name" value="2'-dNMP_N-hydrolase"/>
</dbReference>
<dbReference type="FunCoup" id="H0WDP2">
    <property type="interactions" value="1140"/>
</dbReference>
<comment type="subunit">
    <text evidence="1 7">Monomer and homodimer.</text>
</comment>
<dbReference type="EC" id="3.2.2.-" evidence="7"/>